<comment type="caution">
    <text evidence="1">The sequence shown here is derived from an EMBL/GenBank/DDBJ whole genome shotgun (WGS) entry which is preliminary data.</text>
</comment>
<evidence type="ECO:0000313" key="1">
    <source>
        <dbReference type="EMBL" id="GEO43328.1"/>
    </source>
</evidence>
<dbReference type="AlphaFoldDB" id="A0A512E3N9"/>
<organism evidence="1 2">
    <name type="scientific">Skermanella aerolata</name>
    <dbReference type="NCBI Taxonomy" id="393310"/>
    <lineage>
        <taxon>Bacteria</taxon>
        <taxon>Pseudomonadati</taxon>
        <taxon>Pseudomonadota</taxon>
        <taxon>Alphaproteobacteria</taxon>
        <taxon>Rhodospirillales</taxon>
        <taxon>Azospirillaceae</taxon>
        <taxon>Skermanella</taxon>
    </lineage>
</organism>
<sequence>MLWMIEIIQRQAIGCLAGVGVNSCPRTAPSLRAAGAVLRELLTLESRRIGRFVGSNLGRRQRRVCCVWEVTDAVQSAGVER</sequence>
<protein>
    <submittedName>
        <fullName evidence="1">Uncharacterized protein</fullName>
    </submittedName>
</protein>
<gene>
    <name evidence="1" type="ORF">SAE02_74760</name>
</gene>
<name>A0A512E3N9_9PROT</name>
<proteinExistence type="predicted"/>
<reference evidence="1 2" key="1">
    <citation type="submission" date="2019-07" db="EMBL/GenBank/DDBJ databases">
        <title>Whole genome shotgun sequence of Skermanella aerolata NBRC 106429.</title>
        <authorList>
            <person name="Hosoyama A."/>
            <person name="Uohara A."/>
            <person name="Ohji S."/>
            <person name="Ichikawa N."/>
        </authorList>
    </citation>
    <scope>NUCLEOTIDE SEQUENCE [LARGE SCALE GENOMIC DNA]</scope>
    <source>
        <strain evidence="1 2">NBRC 106429</strain>
    </source>
</reference>
<dbReference type="Proteomes" id="UP000321523">
    <property type="component" value="Unassembled WGS sequence"/>
</dbReference>
<accession>A0A512E3N9</accession>
<evidence type="ECO:0000313" key="2">
    <source>
        <dbReference type="Proteomes" id="UP000321523"/>
    </source>
</evidence>
<dbReference type="EMBL" id="BJYZ01000074">
    <property type="protein sequence ID" value="GEO43328.1"/>
    <property type="molecule type" value="Genomic_DNA"/>
</dbReference>
<keyword evidence="2" id="KW-1185">Reference proteome</keyword>